<name>A0A0F9FAD1_9ZZZZ</name>
<evidence type="ECO:0008006" key="2">
    <source>
        <dbReference type="Google" id="ProtNLM"/>
    </source>
</evidence>
<gene>
    <name evidence="1" type="ORF">LCGC14_1976790</name>
</gene>
<accession>A0A0F9FAD1</accession>
<sequence length="89" mass="9295">TETSHGCMFHGAVAAEPGSARLREMLSRHKAEVARRAADATGLGGQAVELMVIMEGVTQAWALHREAAVTSAKQLGRGLRKACGSDPAP</sequence>
<dbReference type="EMBL" id="LAZR01022039">
    <property type="protein sequence ID" value="KKL83233.1"/>
    <property type="molecule type" value="Genomic_DNA"/>
</dbReference>
<organism evidence="1">
    <name type="scientific">marine sediment metagenome</name>
    <dbReference type="NCBI Taxonomy" id="412755"/>
    <lineage>
        <taxon>unclassified sequences</taxon>
        <taxon>metagenomes</taxon>
        <taxon>ecological metagenomes</taxon>
    </lineage>
</organism>
<dbReference type="AlphaFoldDB" id="A0A0F9FAD1"/>
<feature type="non-terminal residue" evidence="1">
    <location>
        <position position="1"/>
    </location>
</feature>
<comment type="caution">
    <text evidence="1">The sequence shown here is derived from an EMBL/GenBank/DDBJ whole genome shotgun (WGS) entry which is preliminary data.</text>
</comment>
<reference evidence="1" key="1">
    <citation type="journal article" date="2015" name="Nature">
        <title>Complex archaea that bridge the gap between prokaryotes and eukaryotes.</title>
        <authorList>
            <person name="Spang A."/>
            <person name="Saw J.H."/>
            <person name="Jorgensen S.L."/>
            <person name="Zaremba-Niedzwiedzka K."/>
            <person name="Martijn J."/>
            <person name="Lind A.E."/>
            <person name="van Eijk R."/>
            <person name="Schleper C."/>
            <person name="Guy L."/>
            <person name="Ettema T.J."/>
        </authorList>
    </citation>
    <scope>NUCLEOTIDE SEQUENCE</scope>
</reference>
<protein>
    <recommendedName>
        <fullName evidence="2">TetR/AcrR family transcriptional regulator</fullName>
    </recommendedName>
</protein>
<evidence type="ECO:0000313" key="1">
    <source>
        <dbReference type="EMBL" id="KKL83233.1"/>
    </source>
</evidence>
<proteinExistence type="predicted"/>